<dbReference type="EMBL" id="JBIMZQ010000002">
    <property type="protein sequence ID" value="KAL3673501.1"/>
    <property type="molecule type" value="Genomic_DNA"/>
</dbReference>
<dbReference type="Proteomes" id="UP001632037">
    <property type="component" value="Unassembled WGS sequence"/>
</dbReference>
<gene>
    <name evidence="1" type="ORF">V7S43_001210</name>
</gene>
<keyword evidence="2" id="KW-1185">Reference proteome</keyword>
<organism evidence="1 2">
    <name type="scientific">Phytophthora oleae</name>
    <dbReference type="NCBI Taxonomy" id="2107226"/>
    <lineage>
        <taxon>Eukaryota</taxon>
        <taxon>Sar</taxon>
        <taxon>Stramenopiles</taxon>
        <taxon>Oomycota</taxon>
        <taxon>Peronosporomycetes</taxon>
        <taxon>Peronosporales</taxon>
        <taxon>Peronosporaceae</taxon>
        <taxon>Phytophthora</taxon>
    </lineage>
</organism>
<name>A0ABD3G4I3_9STRA</name>
<evidence type="ECO:0000313" key="1">
    <source>
        <dbReference type="EMBL" id="KAL3673501.1"/>
    </source>
</evidence>
<proteinExistence type="predicted"/>
<dbReference type="AlphaFoldDB" id="A0ABD3G4I3"/>
<evidence type="ECO:0000313" key="2">
    <source>
        <dbReference type="Proteomes" id="UP001632037"/>
    </source>
</evidence>
<comment type="caution">
    <text evidence="1">The sequence shown here is derived from an EMBL/GenBank/DDBJ whole genome shotgun (WGS) entry which is preliminary data.</text>
</comment>
<sequence length="195" mass="21715">MTTPHLFSSDRYVDTHGLDAYQAHAGQEFEVSKLVTGTPSDVFDAWIRHVWLAGGDQVHQGAGRGYVGSVRRVPLGVEEEILSAGLPEEERAGDQDVRLKIPSICYRVYKSGPFPLQSHLAMVRFIDAFDPEVASRETRKTPTTLVLWTVKTEMSSTCTWLHCGGLVRLIFRMALMTFLGSLAKKQHASLLDGHF</sequence>
<accession>A0ABD3G4I3</accession>
<protein>
    <submittedName>
        <fullName evidence="1">Uncharacterized protein</fullName>
    </submittedName>
</protein>
<reference evidence="1 2" key="1">
    <citation type="submission" date="2024-09" db="EMBL/GenBank/DDBJ databases">
        <title>Genome sequencing and assembly of Phytophthora oleae, isolate VK10A, causative agent of rot of olive drupes.</title>
        <authorList>
            <person name="Conti Taguali S."/>
            <person name="Riolo M."/>
            <person name="La Spada F."/>
            <person name="Cacciola S.O."/>
            <person name="Dionisio G."/>
        </authorList>
    </citation>
    <scope>NUCLEOTIDE SEQUENCE [LARGE SCALE GENOMIC DNA]</scope>
    <source>
        <strain evidence="1 2">VK10A</strain>
    </source>
</reference>